<evidence type="ECO:0000313" key="2">
    <source>
        <dbReference type="EMBL" id="CAD2216677.1"/>
    </source>
</evidence>
<protein>
    <submittedName>
        <fullName evidence="2">Uncharacterized protein</fullName>
    </submittedName>
</protein>
<sequence>MDVSDKPLSAGCSAALLAGTPTAGPVEQALVEQEVRKLCAAQVAKWIDTNLSAALEPILQSKITSQLKDINESLQHVRGKQDELMSEVKTVQDEWKQYKTNLQKNLNEKERVNQSQLGQFKDGVEQRLTEWRGEMNIGLDSVAGLKNKFDLSEKRVERRLEEAVNRQQEQIRSSIVDVEAQVFAWKSELRHCVSKDLEEIKMQRDALESQLGRLEGLISTTSEMSTRHAVILKELMEDSVERRSEVRLCRRDVNRMDMLVQCVGIGVPAERGGSGAPASNEGPVPLLMQELFKTKERVHIIASHLESVERYMHQMEDRFRRGLSSAARQGPPMAQPVQEEPAAPNGFSQRSPSSWSQQPVSAPRGGNVSSGASETSSPIFNKTHIPLKKDIPKENLTPRSPQRRPPPQVVAAEEYVSDRDKSNASLHSSKSGKTPSEQRRRSSKGSAVGNSTTQHSAKVDGSAAGSPMSLKSPVGFYDIDGSESAKNSPVDSYVSKKDSPADSYVSEKKSPVDSYVSENNDSYVSETGPS</sequence>
<dbReference type="Proteomes" id="UP000515908">
    <property type="component" value="Chromosome 07"/>
</dbReference>
<feature type="compositionally biased region" description="Basic and acidic residues" evidence="1">
    <location>
        <begin position="494"/>
        <end position="511"/>
    </location>
</feature>
<gene>
    <name evidence="2" type="ORF">ADEAN_000413900</name>
</gene>
<feature type="compositionally biased region" description="Polar residues" evidence="1">
    <location>
        <begin position="516"/>
        <end position="530"/>
    </location>
</feature>
<name>A0A7G2CCK6_9TRYP</name>
<feature type="compositionally biased region" description="Polar residues" evidence="1">
    <location>
        <begin position="444"/>
        <end position="456"/>
    </location>
</feature>
<proteinExistence type="predicted"/>
<dbReference type="AlphaFoldDB" id="A0A7G2CCK6"/>
<feature type="compositionally biased region" description="Low complexity" evidence="1">
    <location>
        <begin position="348"/>
        <end position="363"/>
    </location>
</feature>
<feature type="region of interest" description="Disordered" evidence="1">
    <location>
        <begin position="320"/>
        <end position="530"/>
    </location>
</feature>
<keyword evidence="3" id="KW-1185">Reference proteome</keyword>
<organism evidence="2 3">
    <name type="scientific">Angomonas deanei</name>
    <dbReference type="NCBI Taxonomy" id="59799"/>
    <lineage>
        <taxon>Eukaryota</taxon>
        <taxon>Discoba</taxon>
        <taxon>Euglenozoa</taxon>
        <taxon>Kinetoplastea</taxon>
        <taxon>Metakinetoplastina</taxon>
        <taxon>Trypanosomatida</taxon>
        <taxon>Trypanosomatidae</taxon>
        <taxon>Strigomonadinae</taxon>
        <taxon>Angomonas</taxon>
    </lineage>
</organism>
<reference evidence="2 3" key="1">
    <citation type="submission" date="2020-08" db="EMBL/GenBank/DDBJ databases">
        <authorList>
            <person name="Newling K."/>
            <person name="Davey J."/>
            <person name="Forrester S."/>
        </authorList>
    </citation>
    <scope>NUCLEOTIDE SEQUENCE [LARGE SCALE GENOMIC DNA]</scope>
    <source>
        <strain evidence="3">Crithidia deanei Carvalho (ATCC PRA-265)</strain>
    </source>
</reference>
<feature type="compositionally biased region" description="Polar residues" evidence="1">
    <location>
        <begin position="423"/>
        <end position="435"/>
    </location>
</feature>
<evidence type="ECO:0000313" key="3">
    <source>
        <dbReference type="Proteomes" id="UP000515908"/>
    </source>
</evidence>
<feature type="compositionally biased region" description="Polar residues" evidence="1">
    <location>
        <begin position="367"/>
        <end position="380"/>
    </location>
</feature>
<accession>A0A7G2CCK6</accession>
<dbReference type="OrthoDB" id="245890at2759"/>
<dbReference type="EMBL" id="LR877151">
    <property type="protein sequence ID" value="CAD2216677.1"/>
    <property type="molecule type" value="Genomic_DNA"/>
</dbReference>
<evidence type="ECO:0000256" key="1">
    <source>
        <dbReference type="SAM" id="MobiDB-lite"/>
    </source>
</evidence>
<dbReference type="VEuPathDB" id="TriTrypDB:ADEAN_000413900"/>